<proteinExistence type="predicted"/>
<accession>A0A2I2Z8A4</accession>
<evidence type="ECO:0008006" key="5">
    <source>
        <dbReference type="Google" id="ProtNLM"/>
    </source>
</evidence>
<name>A0A2I2Z8A4_GORGO</name>
<dbReference type="STRING" id="9593.ENSGGOP00000043230"/>
<evidence type="ECO:0000256" key="1">
    <source>
        <dbReference type="SAM" id="MobiDB-lite"/>
    </source>
</evidence>
<keyword evidence="4" id="KW-1185">Reference proteome</keyword>
<gene>
    <name evidence="3" type="primary">UPK3B</name>
</gene>
<evidence type="ECO:0000313" key="4">
    <source>
        <dbReference type="Proteomes" id="UP000001519"/>
    </source>
</evidence>
<dbReference type="AlphaFoldDB" id="A0A2I2Z8A4"/>
<feature type="signal peptide" evidence="2">
    <location>
        <begin position="1"/>
        <end position="27"/>
    </location>
</feature>
<sequence>MGLPWGKPHLGLQMLLLALNCLRPSLSLELVPYTPQITAWDLEGKVTATTFSLEQPRCVFDGLASASDTVWLVVAFSNASRGFQNPETLADIPASPQLLTDGHYMTLPLSLDQLPCDDRMAVSGGAPVLRVGHDHGCHQQPFCNAPLPGPGPYREDPRIHRHLARAAKWQHDRHYLRSLFSGQPPTLGLLGSLYHALPVVAGGGPGAAADRLLHGQALHDPPHPTQRGRHTAGGLRAWPGTPPQPQPLAWPLCMGLGEMGRWERVHGALSQLLHPQAPSGLLAFPPHQHTLYPAWNPSTSPPCLSSAFLVSLPLQASVNCTQEGLGEGHGQAGYPVPTSIPTSVSPDLLRGRLETVWTGRPDRKLPDPGRRPAEDCALPDAGSWAHPGAYET</sequence>
<dbReference type="PANTHER" id="PTHR15446:SF15">
    <property type="entry name" value="UROPLAKIN-3B"/>
    <property type="match status" value="1"/>
</dbReference>
<evidence type="ECO:0000313" key="3">
    <source>
        <dbReference type="Ensembl" id="ENSGGOP00000043230.1"/>
    </source>
</evidence>
<dbReference type="Ensembl" id="ENSGGOT00000042510.1">
    <property type="protein sequence ID" value="ENSGGOP00000043230.1"/>
    <property type="gene ID" value="ENSGGOG00000005457.3"/>
</dbReference>
<feature type="chain" id="PRO_5014142098" description="Uroplakin 3B" evidence="2">
    <location>
        <begin position="28"/>
        <end position="392"/>
    </location>
</feature>
<dbReference type="Proteomes" id="UP000001519">
    <property type="component" value="Chromosome 7"/>
</dbReference>
<keyword evidence="2" id="KW-0732">Signal</keyword>
<reference evidence="4" key="1">
    <citation type="submission" date="2011-05" db="EMBL/GenBank/DDBJ databases">
        <title>Insights into the evolution of the great apes provided by the gorilla genome.</title>
        <authorList>
            <person name="Scally A."/>
        </authorList>
    </citation>
    <scope>NUCLEOTIDE SEQUENCE [LARGE SCALE GENOMIC DNA]</scope>
</reference>
<dbReference type="Bgee" id="ENSGGOG00000005457">
    <property type="expression patterns" value="Expressed in liver and 5 other cell types or tissues"/>
</dbReference>
<dbReference type="PANTHER" id="PTHR15446">
    <property type="entry name" value="UROPLAKIN III"/>
    <property type="match status" value="1"/>
</dbReference>
<feature type="compositionally biased region" description="Basic and acidic residues" evidence="1">
    <location>
        <begin position="360"/>
        <end position="374"/>
    </location>
</feature>
<dbReference type="EMBL" id="CABD030052916">
    <property type="status" value="NOT_ANNOTATED_CDS"/>
    <property type="molecule type" value="Genomic_DNA"/>
</dbReference>
<protein>
    <recommendedName>
        <fullName evidence="5">Uroplakin 3B</fullName>
    </recommendedName>
</protein>
<reference evidence="3" key="4">
    <citation type="submission" date="2025-09" db="UniProtKB">
        <authorList>
            <consortium name="Ensembl"/>
        </authorList>
    </citation>
    <scope>IDENTIFICATION</scope>
</reference>
<feature type="region of interest" description="Disordered" evidence="1">
    <location>
        <begin position="359"/>
        <end position="392"/>
    </location>
</feature>
<reference evidence="3" key="3">
    <citation type="submission" date="2025-08" db="UniProtKB">
        <authorList>
            <consortium name="Ensembl"/>
        </authorList>
    </citation>
    <scope>IDENTIFICATION</scope>
</reference>
<evidence type="ECO:0000256" key="2">
    <source>
        <dbReference type="SAM" id="SignalP"/>
    </source>
</evidence>
<dbReference type="GeneTree" id="ENSGT00940000153392"/>
<dbReference type="InParanoid" id="A0A2I2Z8A4"/>
<reference evidence="3 4" key="2">
    <citation type="journal article" date="2012" name="Nature">
        <title>Insights into hominid evolution from the gorilla genome sequence.</title>
        <authorList>
            <person name="Scally A."/>
            <person name="Dutheil J.Y."/>
            <person name="Hillier L.W."/>
            <person name="Jordan G.E."/>
            <person name="Goodhead I."/>
            <person name="Herrero J."/>
            <person name="Hobolth A."/>
            <person name="Lappalainen T."/>
            <person name="Mailund T."/>
            <person name="Marques-Bonet T."/>
            <person name="McCarthy S."/>
            <person name="Montgomery S.H."/>
            <person name="Schwalie P.C."/>
            <person name="Tang Y.A."/>
            <person name="Ward M.C."/>
            <person name="Xue Y."/>
            <person name="Yngvadottir B."/>
            <person name="Alkan C."/>
            <person name="Andersen L.N."/>
            <person name="Ayub Q."/>
            <person name="Ball E.V."/>
            <person name="Beal K."/>
            <person name="Bradley B.J."/>
            <person name="Chen Y."/>
            <person name="Clee C.M."/>
            <person name="Fitzgerald S."/>
            <person name="Graves T.A."/>
            <person name="Gu Y."/>
            <person name="Heath P."/>
            <person name="Heger A."/>
            <person name="Karakoc E."/>
            <person name="Kolb-Kokocinski A."/>
            <person name="Laird G.K."/>
            <person name="Lunter G."/>
            <person name="Meader S."/>
            <person name="Mort M."/>
            <person name="Mullikin J.C."/>
            <person name="Munch K."/>
            <person name="O'Connor T.D."/>
            <person name="Phillips A.D."/>
            <person name="Prado-Martinez J."/>
            <person name="Rogers A.S."/>
            <person name="Sajjadian S."/>
            <person name="Schmidt D."/>
            <person name="Shaw K."/>
            <person name="Simpson J.T."/>
            <person name="Stenson P.D."/>
            <person name="Turner D.J."/>
            <person name="Vigilant L."/>
            <person name="Vilella A.J."/>
            <person name="Whitener W."/>
            <person name="Zhu B."/>
            <person name="Cooper D.N."/>
            <person name="de Jong P."/>
            <person name="Dermitzakis E.T."/>
            <person name="Eichler E.E."/>
            <person name="Flicek P."/>
            <person name="Goldman N."/>
            <person name="Mundy N.I."/>
            <person name="Ning Z."/>
            <person name="Odom D.T."/>
            <person name="Ponting C.P."/>
            <person name="Quail M.A."/>
            <person name="Ryder O.A."/>
            <person name="Searle S.M."/>
            <person name="Warren W.C."/>
            <person name="Wilson R.K."/>
            <person name="Schierup M.H."/>
            <person name="Rogers J."/>
            <person name="Tyler-Smith C."/>
            <person name="Durbin R."/>
        </authorList>
    </citation>
    <scope>NUCLEOTIDE SEQUENCE [LARGE SCALE GENOMIC DNA]</scope>
</reference>
<organism evidence="3 4">
    <name type="scientific">Gorilla gorilla gorilla</name>
    <name type="common">Western lowland gorilla</name>
    <dbReference type="NCBI Taxonomy" id="9595"/>
    <lineage>
        <taxon>Eukaryota</taxon>
        <taxon>Metazoa</taxon>
        <taxon>Chordata</taxon>
        <taxon>Craniata</taxon>
        <taxon>Vertebrata</taxon>
        <taxon>Euteleostomi</taxon>
        <taxon>Mammalia</taxon>
        <taxon>Eutheria</taxon>
        <taxon>Euarchontoglires</taxon>
        <taxon>Primates</taxon>
        <taxon>Haplorrhini</taxon>
        <taxon>Catarrhini</taxon>
        <taxon>Hominidae</taxon>
        <taxon>Gorilla</taxon>
    </lineage>
</organism>
<dbReference type="InterPro" id="IPR024831">
    <property type="entry name" value="Uroplakin-3"/>
</dbReference>
<dbReference type="FunCoup" id="A0A2I2Z8A4">
    <property type="interactions" value="62"/>
</dbReference>